<dbReference type="Proteomes" id="UP000326671">
    <property type="component" value="Unassembled WGS sequence"/>
</dbReference>
<reference evidence="1 2" key="1">
    <citation type="submission" date="2019-09" db="EMBL/GenBank/DDBJ databases">
        <title>Whole genome sequences of isolates from the Mars Exploration Rovers.</title>
        <authorList>
            <person name="Seuylemezian A."/>
            <person name="Vaishampayan P."/>
        </authorList>
    </citation>
    <scope>NUCLEOTIDE SEQUENCE [LARGE SCALE GENOMIC DNA]</scope>
    <source>
        <strain evidence="1 2">MER_TA_151</strain>
    </source>
</reference>
<accession>A0A5J5H0X6</accession>
<evidence type="ECO:0000313" key="2">
    <source>
        <dbReference type="Proteomes" id="UP000326671"/>
    </source>
</evidence>
<comment type="caution">
    <text evidence="1">The sequence shown here is derived from an EMBL/GenBank/DDBJ whole genome shotgun (WGS) entry which is preliminary data.</text>
</comment>
<evidence type="ECO:0000313" key="1">
    <source>
        <dbReference type="EMBL" id="KAA9013558.1"/>
    </source>
</evidence>
<dbReference type="AlphaFoldDB" id="A0A5J5H0X6"/>
<sequence length="290" mass="33229">MYKSKNWYRAYPLFHYCHCYPYLHFLFQRNPFARNSIIPYRVMPISGLSEVSALSLFDVQVKHETINAEQIAKSLLKGNLTHQFSDIFQATIYTNGQSNLYFYETAAIIFEGKKDRSEYKGTQTEAVETAKEFVQTKGGGLPLDAFIAEVVPQYDTLATTSQRIVAYTVIFKHQIDGILIDGTSGDSIRVIVDNSGVPYMFRMWRNIISKKLKMTPSLINEQEATKAAIQHFQTVLNINNQLIFQRMKLVYWSASYKEFQQSLPLAWKITLSGREVFVDAETGTILSPLK</sequence>
<dbReference type="EMBL" id="VYKL01000050">
    <property type="protein sequence ID" value="KAA9013558.1"/>
    <property type="molecule type" value="Genomic_DNA"/>
</dbReference>
<dbReference type="RefSeq" id="WP_150442678.1">
    <property type="nucleotide sequence ID" value="NZ_VYKL01000050.1"/>
</dbReference>
<dbReference type="OrthoDB" id="2988718at2"/>
<name>A0A5J5H0X6_9BACI</name>
<protein>
    <submittedName>
        <fullName evidence="1">Uncharacterized protein</fullName>
    </submittedName>
</protein>
<gene>
    <name evidence="1" type="ORF">F4V44_24745</name>
</gene>
<keyword evidence="2" id="KW-1185">Reference proteome</keyword>
<organism evidence="1 2">
    <name type="scientific">Niallia endozanthoxylica</name>
    <dbReference type="NCBI Taxonomy" id="2036016"/>
    <lineage>
        <taxon>Bacteria</taxon>
        <taxon>Bacillati</taxon>
        <taxon>Bacillota</taxon>
        <taxon>Bacilli</taxon>
        <taxon>Bacillales</taxon>
        <taxon>Bacillaceae</taxon>
        <taxon>Niallia</taxon>
    </lineage>
</organism>
<proteinExistence type="predicted"/>